<accession>A0A917HPT7</accession>
<reference evidence="2" key="2">
    <citation type="submission" date="2020-09" db="EMBL/GenBank/DDBJ databases">
        <authorList>
            <person name="Sun Q."/>
            <person name="Zhou Y."/>
        </authorList>
    </citation>
    <scope>NUCLEOTIDE SEQUENCE</scope>
    <source>
        <strain evidence="2">CGMCC 1.12195</strain>
    </source>
</reference>
<feature type="signal peptide" evidence="1">
    <location>
        <begin position="1"/>
        <end position="22"/>
    </location>
</feature>
<evidence type="ECO:0000313" key="2">
    <source>
        <dbReference type="EMBL" id="GGG85172.1"/>
    </source>
</evidence>
<feature type="chain" id="PRO_5037908233" evidence="1">
    <location>
        <begin position="23"/>
        <end position="293"/>
    </location>
</feature>
<comment type="caution">
    <text evidence="2">The sequence shown here is derived from an EMBL/GenBank/DDBJ whole genome shotgun (WGS) entry which is preliminary data.</text>
</comment>
<proteinExistence type="predicted"/>
<sequence length="293" mass="32614">MKNLIIASALASLLAVAGATQAKNIRPSKHTVEQAELENKLILVVSHAPQGGNFSALFGDKYLSQFLNRHFVIEKHASKSDGDSYLIYDQQRELVHRVAGQKYPYEVAVKIKRALDTRTQYYTLLARFDNGDRSADLLTNLIIGATDADDDTNAPRFMQAYLGTLSAQPTEADLRFIARHTTRSSDPGFTFLLERESGSTKLAGIIFQETFVNHLNDQVVDVVSLTSQAKSQYATPALASYIDRMPIELLEMREDWDALNKLVPVYLSTNSTRLSPAQVAYYNGLLNTHTAIK</sequence>
<evidence type="ECO:0000256" key="1">
    <source>
        <dbReference type="SAM" id="SignalP"/>
    </source>
</evidence>
<organism evidence="2 3">
    <name type="scientific">Parapedobacter pyrenivorans</name>
    <dbReference type="NCBI Taxonomy" id="1305674"/>
    <lineage>
        <taxon>Bacteria</taxon>
        <taxon>Pseudomonadati</taxon>
        <taxon>Bacteroidota</taxon>
        <taxon>Sphingobacteriia</taxon>
        <taxon>Sphingobacteriales</taxon>
        <taxon>Sphingobacteriaceae</taxon>
        <taxon>Parapedobacter</taxon>
    </lineage>
</organism>
<protein>
    <submittedName>
        <fullName evidence="2">Uncharacterized protein</fullName>
    </submittedName>
</protein>
<dbReference type="Proteomes" id="UP000660862">
    <property type="component" value="Unassembled WGS sequence"/>
</dbReference>
<keyword evidence="1" id="KW-0732">Signal</keyword>
<gene>
    <name evidence="2" type="ORF">GCM10007415_18120</name>
</gene>
<dbReference type="EMBL" id="BMER01000001">
    <property type="protein sequence ID" value="GGG85172.1"/>
    <property type="molecule type" value="Genomic_DNA"/>
</dbReference>
<keyword evidence="3" id="KW-1185">Reference proteome</keyword>
<evidence type="ECO:0000313" key="3">
    <source>
        <dbReference type="Proteomes" id="UP000660862"/>
    </source>
</evidence>
<dbReference type="RefSeq" id="WP_188505552.1">
    <property type="nucleotide sequence ID" value="NZ_BMER01000001.1"/>
</dbReference>
<name>A0A917HPT7_9SPHI</name>
<reference evidence="2" key="1">
    <citation type="journal article" date="2014" name="Int. J. Syst. Evol. Microbiol.">
        <title>Complete genome sequence of Corynebacterium casei LMG S-19264T (=DSM 44701T), isolated from a smear-ripened cheese.</title>
        <authorList>
            <consortium name="US DOE Joint Genome Institute (JGI-PGF)"/>
            <person name="Walter F."/>
            <person name="Albersmeier A."/>
            <person name="Kalinowski J."/>
            <person name="Ruckert C."/>
        </authorList>
    </citation>
    <scope>NUCLEOTIDE SEQUENCE</scope>
    <source>
        <strain evidence="2">CGMCC 1.12195</strain>
    </source>
</reference>
<dbReference type="AlphaFoldDB" id="A0A917HPT7"/>